<reference evidence="9 10" key="1">
    <citation type="submission" date="2023-08" db="EMBL/GenBank/DDBJ databases">
        <title>Nocardioides seae sp. nov., a bacterium isolated from a soil.</title>
        <authorList>
            <person name="Wang X."/>
        </authorList>
    </citation>
    <scope>NUCLEOTIDE SEQUENCE [LARGE SCALE GENOMIC DNA]</scope>
    <source>
        <strain evidence="9 10">YZH12</strain>
    </source>
</reference>
<feature type="transmembrane region" description="Helical" evidence="7">
    <location>
        <begin position="482"/>
        <end position="504"/>
    </location>
</feature>
<dbReference type="InterPro" id="IPR003838">
    <property type="entry name" value="ABC3_permease_C"/>
</dbReference>
<organism evidence="9 10">
    <name type="scientific">Nocardioides imazamoxiresistens</name>
    <dbReference type="NCBI Taxonomy" id="3231893"/>
    <lineage>
        <taxon>Bacteria</taxon>
        <taxon>Bacillati</taxon>
        <taxon>Actinomycetota</taxon>
        <taxon>Actinomycetes</taxon>
        <taxon>Propionibacteriales</taxon>
        <taxon>Nocardioidaceae</taxon>
        <taxon>Nocardioides</taxon>
    </lineage>
</organism>
<comment type="similarity">
    <text evidence="6">Belongs to the ABC-4 integral membrane protein family.</text>
</comment>
<keyword evidence="5 7" id="KW-0472">Membrane</keyword>
<feature type="transmembrane region" description="Helical" evidence="7">
    <location>
        <begin position="772"/>
        <end position="795"/>
    </location>
</feature>
<comment type="caution">
    <text evidence="9">The sequence shown here is derived from an EMBL/GenBank/DDBJ whole genome shotgun (WGS) entry which is preliminary data.</text>
</comment>
<feature type="transmembrane region" description="Helical" evidence="7">
    <location>
        <begin position="716"/>
        <end position="745"/>
    </location>
</feature>
<evidence type="ECO:0000256" key="1">
    <source>
        <dbReference type="ARBA" id="ARBA00004651"/>
    </source>
</evidence>
<keyword evidence="3 7" id="KW-0812">Transmembrane</keyword>
<evidence type="ECO:0000256" key="3">
    <source>
        <dbReference type="ARBA" id="ARBA00022692"/>
    </source>
</evidence>
<feature type="transmembrane region" description="Helical" evidence="7">
    <location>
        <begin position="313"/>
        <end position="335"/>
    </location>
</feature>
<dbReference type="Pfam" id="PF02687">
    <property type="entry name" value="FtsX"/>
    <property type="match status" value="2"/>
</dbReference>
<keyword evidence="4 7" id="KW-1133">Transmembrane helix</keyword>
<dbReference type="RefSeq" id="WP_315734758.1">
    <property type="nucleotide sequence ID" value="NZ_JAVYII010000008.1"/>
</dbReference>
<evidence type="ECO:0000313" key="10">
    <source>
        <dbReference type="Proteomes" id="UP001268542"/>
    </source>
</evidence>
<gene>
    <name evidence="9" type="ORF">RDV89_16695</name>
</gene>
<evidence type="ECO:0000313" key="9">
    <source>
        <dbReference type="EMBL" id="MDT9594727.1"/>
    </source>
</evidence>
<dbReference type="PANTHER" id="PTHR30572">
    <property type="entry name" value="MEMBRANE COMPONENT OF TRANSPORTER-RELATED"/>
    <property type="match status" value="1"/>
</dbReference>
<feature type="transmembrane region" description="Helical" evidence="7">
    <location>
        <begin position="257"/>
        <end position="286"/>
    </location>
</feature>
<evidence type="ECO:0000256" key="4">
    <source>
        <dbReference type="ARBA" id="ARBA00022989"/>
    </source>
</evidence>
<dbReference type="PANTHER" id="PTHR30572:SF4">
    <property type="entry name" value="ABC TRANSPORTER PERMEASE YTRF"/>
    <property type="match status" value="1"/>
</dbReference>
<keyword evidence="2" id="KW-1003">Cell membrane</keyword>
<feature type="domain" description="ABC3 transporter permease C-terminal" evidence="8">
    <location>
        <begin position="724"/>
        <end position="842"/>
    </location>
</feature>
<evidence type="ECO:0000256" key="2">
    <source>
        <dbReference type="ARBA" id="ARBA00022475"/>
    </source>
</evidence>
<proteinExistence type="inferred from homology"/>
<feature type="transmembrane region" description="Helical" evidence="7">
    <location>
        <begin position="815"/>
        <end position="834"/>
    </location>
</feature>
<feature type="domain" description="ABC3 transporter permease C-terminal" evidence="8">
    <location>
        <begin position="264"/>
        <end position="384"/>
    </location>
</feature>
<evidence type="ECO:0000256" key="5">
    <source>
        <dbReference type="ARBA" id="ARBA00023136"/>
    </source>
</evidence>
<feature type="transmembrane region" description="Helical" evidence="7">
    <location>
        <begin position="355"/>
        <end position="374"/>
    </location>
</feature>
<comment type="subcellular location">
    <subcellularLocation>
        <location evidence="1">Cell membrane</location>
        <topology evidence="1">Multi-pass membrane protein</topology>
    </subcellularLocation>
</comment>
<evidence type="ECO:0000259" key="8">
    <source>
        <dbReference type="Pfam" id="PF02687"/>
    </source>
</evidence>
<accession>A0ABU3PZP3</accession>
<keyword evidence="10" id="KW-1185">Reference proteome</keyword>
<feature type="transmembrane region" description="Helical" evidence="7">
    <location>
        <begin position="405"/>
        <end position="425"/>
    </location>
</feature>
<dbReference type="EMBL" id="JAVYII010000008">
    <property type="protein sequence ID" value="MDT9594727.1"/>
    <property type="molecule type" value="Genomic_DNA"/>
</dbReference>
<feature type="transmembrane region" description="Helical" evidence="7">
    <location>
        <begin position="437"/>
        <end position="461"/>
    </location>
</feature>
<dbReference type="Proteomes" id="UP001268542">
    <property type="component" value="Unassembled WGS sequence"/>
</dbReference>
<dbReference type="InterPro" id="IPR050250">
    <property type="entry name" value="Macrolide_Exporter_MacB"/>
</dbReference>
<sequence length="849" mass="85878">MRTVLLASLRTHTRRYVSALLAVGIAVAFVVVTDALASSARGGLTGEVGQPYEKGDLVVTGGSLSSWMTNAGTEAVLAHAEEQGDSAVPLAQTWTSVSRADGTSLAPQASVGTWSTDPDLVWQTLVEGRGASAPDEAVVDASRARANDVAIGDEVVVGDGGGDVTLTVVGLADGTTMQSSALWTPFETLRGLEGWWAETVTYAVDDGDVAAAADAIAALGDDGEVADEGEVVGPLTTYAPAEVADQRLQQANQQVDVIAMVVLLFAAIAAVVSVMVIANTFSILFAQRQRDLALLRCVGATRRQVRRSVRVEALAVGVLASLVGIGLGAAVGYAGVAALRASVDFPLGAVDPSPVWWGAAFAGGVLTTVVSAWLPTRTATRVSPLAALRPEAAPSVRTTAGRVRIALGVLVLGAGAAGLAAAVAVEDMVVMVLGGTLFFAGVVLLGPVLVPAVLRAVGLVLRRTGPSVRIAGDNAVRNPRRTAATTASLLIGVTLTTAVLTGMASARAATDVELDAQYPVDVAVSAEDAPVDAALSDRLVALPGVEASVVVPGGQVALASVPDPDLDGVPADELWSTDALAVMAPGAVDDPAVLDDVVRGDRATAEPGDGEIVIPVELAGAAALADRVEVSTPRGSVTLDATYGSGAWGTAALVSPATLEALVGGDVAPYATWLRVDDDADVDDLLADVDAVVAGSGAVATASIEQRGWIDLQLDVVVVAVVGLLGIGVLIALVGIGNTLGLSVLERSRENALLRALGLTRRQLRRTLAAEGALLSVVATLIGTAVGVLFAVVGLRVMVQPSIPDAALVLPWDQLAAVVLVSALAGLAACVLPARRAARTAPAAGLSLD</sequence>
<evidence type="ECO:0000256" key="7">
    <source>
        <dbReference type="SAM" id="Phobius"/>
    </source>
</evidence>
<protein>
    <submittedName>
        <fullName evidence="9">ABC transporter permease</fullName>
    </submittedName>
</protein>
<name>A0ABU3PZP3_9ACTN</name>
<evidence type="ECO:0000256" key="6">
    <source>
        <dbReference type="ARBA" id="ARBA00038076"/>
    </source>
</evidence>